<dbReference type="Gene3D" id="3.40.50.720">
    <property type="entry name" value="NAD(P)-binding Rossmann-like Domain"/>
    <property type="match status" value="1"/>
</dbReference>
<dbReference type="EMBL" id="CP059165">
    <property type="protein sequence ID" value="QLL06732.1"/>
    <property type="molecule type" value="Genomic_DNA"/>
</dbReference>
<evidence type="ECO:0000256" key="10">
    <source>
        <dbReference type="ARBA" id="ARBA00023239"/>
    </source>
</evidence>
<dbReference type="PANTHER" id="PTHR43612">
    <property type="entry name" value="TRIFUNCTIONAL ENZYME SUBUNIT ALPHA"/>
    <property type="match status" value="1"/>
</dbReference>
<dbReference type="FunFam" id="3.40.50.720:FF:000009">
    <property type="entry name" value="Fatty oxidation complex, alpha subunit"/>
    <property type="match status" value="1"/>
</dbReference>
<dbReference type="Pfam" id="PF02737">
    <property type="entry name" value="3HCDH_N"/>
    <property type="match status" value="1"/>
</dbReference>
<dbReference type="AlphaFoldDB" id="A0A7D6HT30"/>
<dbReference type="InterPro" id="IPR006108">
    <property type="entry name" value="3HC_DH_C"/>
</dbReference>
<dbReference type="InterPro" id="IPR036291">
    <property type="entry name" value="NAD(P)-bd_dom_sf"/>
</dbReference>
<comment type="pathway">
    <text evidence="2">Lipid metabolism; butanoate metabolism.</text>
</comment>
<dbReference type="GO" id="GO:0016853">
    <property type="term" value="F:isomerase activity"/>
    <property type="evidence" value="ECO:0007669"/>
    <property type="project" value="UniProtKB-KW"/>
</dbReference>
<feature type="domain" description="3-hydroxyacyl-CoA dehydrogenase NAD binding" evidence="14">
    <location>
        <begin position="322"/>
        <end position="500"/>
    </location>
</feature>
<dbReference type="InterPro" id="IPR001753">
    <property type="entry name" value="Enoyl-CoA_hydra/iso"/>
</dbReference>
<evidence type="ECO:0000256" key="2">
    <source>
        <dbReference type="ARBA" id="ARBA00005086"/>
    </source>
</evidence>
<dbReference type="GO" id="GO:0004300">
    <property type="term" value="F:enoyl-CoA hydratase activity"/>
    <property type="evidence" value="ECO:0007669"/>
    <property type="project" value="TreeGrafter"/>
</dbReference>
<sequence length="714" mass="75949">MAENTIHWNKDADGIVTLTLDDPTGSANVMNEHYQESMHKAVERLVAEKDSITGVVIASAKKTFFAGGDLKGMIQLGPENAGDAFDTVESVKRDLRTLETLGVPVVAAINGAALGGGLEIALACHHRIAADVKGLVVGLPEVTLGLLPGGGGVARTVRMFGIQNAFMNVLSQGTRFNPKKAKEVGLVDELVGSVDELVPAAKAWIKANPESHTQPWDVKGYKIPGGTPASPALAAILPSFPSLLRSQLKGANMPAPRAILAAAVEGAQVDFDTACRIESRYFTSLVTGQVAKNMIQAFFFDLQTINGGGSRPDGIQPVKINKIGVLGAGMMGAGIAYVSAKAGYEVVLKDVSLEAAQKGKGYSEKLEAKALERGKTTKEKSSALLGRIHPTADPADLKGVDFVIEAVFENQDLKHKVFQEIEDIVEPNAVLGSNTSTLPITGLATGVKRQEDFVGIHFFSPVDKMPLVEIIKGEKTSDEALARVFDYTLAIGKTPIVVNDSRGFFTSRVIGTFVNEALAMLGEGVEPASIEQAGSQAGYPAPPLQLSDELNLELMHKIAVATRKGVEDAGGKYEPHPAEAVVEKMIELGRSGRLNGAGFYEYPEGKRSGLWPGLRETFKSGSSEPPLQDMIDRMLFAEALETQKCLDENVLTSTADANIGSIMGIGYPPWTGGSAQYIVGYEGPHGRGKAAFVARARELAEKYGDRFLPPDSLT</sequence>
<keyword evidence="9" id="KW-0443">Lipid metabolism</keyword>
<reference evidence="16" key="3">
    <citation type="submission" date="2023-07" db="EMBL/GenBank/DDBJ databases">
        <title>Description of Mycobacterium gordonae subsp. intergordonae subsp.nov. and Mycobacterium gordonae subsp. gordonae subsp. nov.</title>
        <authorList>
            <person name="Huang H."/>
        </authorList>
    </citation>
    <scope>NUCLEOTIDE SEQUENCE [LARGE SCALE GENOMIC DNA]</scope>
    <source>
        <strain evidence="16">24</strain>
    </source>
</reference>
<feature type="domain" description="3-hydroxyacyl-CoA dehydrogenase C-terminal" evidence="13">
    <location>
        <begin position="503"/>
        <end position="602"/>
    </location>
</feature>
<dbReference type="SUPFAM" id="SSF51735">
    <property type="entry name" value="NAD(P)-binding Rossmann-fold domains"/>
    <property type="match status" value="1"/>
</dbReference>
<dbReference type="Gene3D" id="1.10.1040.50">
    <property type="match status" value="1"/>
</dbReference>
<comment type="similarity">
    <text evidence="3">In the central section; belongs to the 3-hydroxyacyl-CoA dehydrogenase family.</text>
</comment>
<dbReference type="FunFam" id="3.90.226.10:FF:000047">
    <property type="entry name" value="Probable 3-hydroxyacyl-CoA dehydrogenase"/>
    <property type="match status" value="1"/>
</dbReference>
<evidence type="ECO:0000256" key="3">
    <source>
        <dbReference type="ARBA" id="ARBA00007005"/>
    </source>
</evidence>
<reference evidence="16" key="1">
    <citation type="submission" date="2020-07" db="EMBL/GenBank/DDBJ databases">
        <title>Description of Mycobacterium gordonae subsp. intergordonae subsp.nov. and Mycobacterium gordonae subsp. gordonae subsp. nov.</title>
        <authorList>
            <person name="Yu X."/>
        </authorList>
    </citation>
    <scope>NUCLEOTIDE SEQUENCE [LARGE SCALE GENOMIC DNA]</scope>
    <source>
        <strain evidence="16">24</strain>
    </source>
</reference>
<comment type="similarity">
    <text evidence="4">Belongs to the 3-hydroxyacyl-CoA dehydrogenase family.</text>
</comment>
<keyword evidence="11" id="KW-0511">Multifunctional enzyme</keyword>
<dbReference type="GO" id="GO:0006635">
    <property type="term" value="P:fatty acid beta-oxidation"/>
    <property type="evidence" value="ECO:0007669"/>
    <property type="project" value="UniProtKB-UniPathway"/>
</dbReference>
<keyword evidence="6" id="KW-0442">Lipid degradation</keyword>
<evidence type="ECO:0000313" key="16">
    <source>
        <dbReference type="Proteomes" id="UP000510682"/>
    </source>
</evidence>
<dbReference type="InterPro" id="IPR050136">
    <property type="entry name" value="FA_oxidation_alpha_subunit"/>
</dbReference>
<keyword evidence="8" id="KW-0520">NAD</keyword>
<reference evidence="15 16" key="2">
    <citation type="submission" date="2020-07" db="EMBL/GenBank/DDBJ databases">
        <authorList>
            <person name="Yu X."/>
        </authorList>
    </citation>
    <scope>NUCLEOTIDE SEQUENCE [LARGE SCALE GENOMIC DNA]</scope>
    <source>
        <strain evidence="16">24</strain>
    </source>
</reference>
<evidence type="ECO:0000259" key="14">
    <source>
        <dbReference type="Pfam" id="PF02737"/>
    </source>
</evidence>
<comment type="pathway">
    <text evidence="1">Lipid metabolism; fatty acid beta-oxidation.</text>
</comment>
<dbReference type="UniPathway" id="UPA00659"/>
<accession>A0A7D6HT30</accession>
<comment type="catalytic activity">
    <reaction evidence="12">
        <text>a (3S)-3-hydroxyacyl-CoA + NAD(+) = a 3-oxoacyl-CoA + NADH + H(+)</text>
        <dbReference type="Rhea" id="RHEA:22432"/>
        <dbReference type="ChEBI" id="CHEBI:15378"/>
        <dbReference type="ChEBI" id="CHEBI:57318"/>
        <dbReference type="ChEBI" id="CHEBI:57540"/>
        <dbReference type="ChEBI" id="CHEBI:57945"/>
        <dbReference type="ChEBI" id="CHEBI:90726"/>
        <dbReference type="EC" id="1.1.1.35"/>
    </reaction>
</comment>
<dbReference type="GO" id="GO:0070403">
    <property type="term" value="F:NAD+ binding"/>
    <property type="evidence" value="ECO:0007669"/>
    <property type="project" value="InterPro"/>
</dbReference>
<organism evidence="15 16">
    <name type="scientific">Mycobacterium vicinigordonae</name>
    <dbReference type="NCBI Taxonomy" id="1719132"/>
    <lineage>
        <taxon>Bacteria</taxon>
        <taxon>Bacillati</taxon>
        <taxon>Actinomycetota</taxon>
        <taxon>Actinomycetes</taxon>
        <taxon>Mycobacteriales</taxon>
        <taxon>Mycobacteriaceae</taxon>
        <taxon>Mycobacterium</taxon>
    </lineage>
</organism>
<dbReference type="GO" id="GO:0016509">
    <property type="term" value="F:long-chain (3S)-3-hydroxyacyl-CoA dehydrogenase (NAD+) activity"/>
    <property type="evidence" value="ECO:0007669"/>
    <property type="project" value="TreeGrafter"/>
</dbReference>
<dbReference type="Pfam" id="PF00378">
    <property type="entry name" value="ECH_1"/>
    <property type="match status" value="1"/>
</dbReference>
<evidence type="ECO:0000256" key="1">
    <source>
        <dbReference type="ARBA" id="ARBA00005005"/>
    </source>
</evidence>
<dbReference type="SUPFAM" id="SSF52096">
    <property type="entry name" value="ClpP/crotonase"/>
    <property type="match status" value="1"/>
</dbReference>
<dbReference type="Proteomes" id="UP000510682">
    <property type="component" value="Chromosome"/>
</dbReference>
<proteinExistence type="inferred from homology"/>
<dbReference type="RefSeq" id="WP_180915309.1">
    <property type="nucleotide sequence ID" value="NZ_CP059165.1"/>
</dbReference>
<dbReference type="KEGG" id="mgor:H0P51_23960"/>
<evidence type="ECO:0000256" key="5">
    <source>
        <dbReference type="ARBA" id="ARBA00022832"/>
    </source>
</evidence>
<name>A0A7D6HT30_9MYCO</name>
<dbReference type="Pfam" id="PF00725">
    <property type="entry name" value="3HCDH"/>
    <property type="match status" value="1"/>
</dbReference>
<protein>
    <submittedName>
        <fullName evidence="15">Enoyl-CoA hydratase/isomerase family protein</fullName>
    </submittedName>
</protein>
<dbReference type="Gene3D" id="3.90.226.10">
    <property type="entry name" value="2-enoyl-CoA Hydratase, Chain A, domain 1"/>
    <property type="match status" value="1"/>
</dbReference>
<evidence type="ECO:0000256" key="6">
    <source>
        <dbReference type="ARBA" id="ARBA00022963"/>
    </source>
</evidence>
<dbReference type="InterPro" id="IPR008927">
    <property type="entry name" value="6-PGluconate_DH-like_C_sf"/>
</dbReference>
<dbReference type="FunFam" id="1.10.1040.50:FF:000005">
    <property type="entry name" value="Probable 3-hydroxyacyl-CoA dehydrogenase"/>
    <property type="match status" value="1"/>
</dbReference>
<evidence type="ECO:0000256" key="12">
    <source>
        <dbReference type="ARBA" id="ARBA00049556"/>
    </source>
</evidence>
<keyword evidence="10" id="KW-0456">Lyase</keyword>
<evidence type="ECO:0000259" key="13">
    <source>
        <dbReference type="Pfam" id="PF00725"/>
    </source>
</evidence>
<keyword evidence="7" id="KW-0560">Oxidoreductase</keyword>
<dbReference type="CDD" id="cd06558">
    <property type="entry name" value="crotonase-like"/>
    <property type="match status" value="1"/>
</dbReference>
<dbReference type="InterPro" id="IPR006176">
    <property type="entry name" value="3-OHacyl-CoA_DH_NAD-bd"/>
</dbReference>
<dbReference type="PANTHER" id="PTHR43612:SF3">
    <property type="entry name" value="TRIFUNCTIONAL ENZYME SUBUNIT ALPHA, MITOCHONDRIAL"/>
    <property type="match status" value="1"/>
</dbReference>
<evidence type="ECO:0000256" key="9">
    <source>
        <dbReference type="ARBA" id="ARBA00023098"/>
    </source>
</evidence>
<keyword evidence="5" id="KW-0276">Fatty acid metabolism</keyword>
<evidence type="ECO:0000256" key="7">
    <source>
        <dbReference type="ARBA" id="ARBA00023002"/>
    </source>
</evidence>
<dbReference type="SUPFAM" id="SSF48179">
    <property type="entry name" value="6-phosphogluconate dehydrogenase C-terminal domain-like"/>
    <property type="match status" value="2"/>
</dbReference>
<dbReference type="InterPro" id="IPR029045">
    <property type="entry name" value="ClpP/crotonase-like_dom_sf"/>
</dbReference>
<keyword evidence="16" id="KW-1185">Reference proteome</keyword>
<keyword evidence="15" id="KW-0413">Isomerase</keyword>
<evidence type="ECO:0000256" key="4">
    <source>
        <dbReference type="ARBA" id="ARBA00009463"/>
    </source>
</evidence>
<evidence type="ECO:0000256" key="11">
    <source>
        <dbReference type="ARBA" id="ARBA00023268"/>
    </source>
</evidence>
<evidence type="ECO:0000256" key="8">
    <source>
        <dbReference type="ARBA" id="ARBA00023027"/>
    </source>
</evidence>
<evidence type="ECO:0000313" key="15">
    <source>
        <dbReference type="EMBL" id="QLL06732.1"/>
    </source>
</evidence>
<gene>
    <name evidence="15" type="ORF">H0P51_23960</name>
</gene>